<gene>
    <name evidence="1" type="ORF">EVJ58_g1857</name>
</gene>
<reference evidence="1 2" key="1">
    <citation type="submission" date="2019-01" db="EMBL/GenBank/DDBJ databases">
        <title>Genome sequencing of the rare red list fungi Fomitopsis rosea.</title>
        <authorList>
            <person name="Buettner E."/>
            <person name="Kellner H."/>
        </authorList>
    </citation>
    <scope>NUCLEOTIDE SEQUENCE [LARGE SCALE GENOMIC DNA]</scope>
    <source>
        <strain evidence="1 2">DSM 105464</strain>
    </source>
</reference>
<comment type="caution">
    <text evidence="1">The sequence shown here is derived from an EMBL/GenBank/DDBJ whole genome shotgun (WGS) entry which is preliminary data.</text>
</comment>
<proteinExistence type="predicted"/>
<dbReference type="EMBL" id="SEKV01000064">
    <property type="protein sequence ID" value="TFY67071.1"/>
    <property type="molecule type" value="Genomic_DNA"/>
</dbReference>
<protein>
    <submittedName>
        <fullName evidence="1">Uncharacterized protein</fullName>
    </submittedName>
</protein>
<evidence type="ECO:0000313" key="1">
    <source>
        <dbReference type="EMBL" id="TFY67071.1"/>
    </source>
</evidence>
<dbReference type="Proteomes" id="UP000298390">
    <property type="component" value="Unassembled WGS sequence"/>
</dbReference>
<accession>A0A4Y9YZQ9</accession>
<sequence>MASTVTRRLADSVSYVVLSSSTSGQLTIPLVDPTTGKTVHYALVKVDTPLTVAGLGLSPRLHMRSVSASGHPQDSCHQTQTARRLDRLAKECMLDVSLDALRMLEEDKEWPSLASTSYVTSPPSRLLVPGVISANAFAYDEQPKSYAETPSLYNESRSDESMSYVGTPVSRPRMRRQNTITALGSAGAADASMLVGLGISGMTKEDGSPFDGLGSLARTAYPSHRTDSPAQAPPAYASTSKSYWSFLPELSPAAFASHAPEDPVALFWRTATAADFRRYLDDSVSSNQLSAPVGACGSWKIAKKEGSIHTRAAGLAPPSKGHKKRFSMPRAEEDLFMCETPVDSSLSDRIMGHLEGAKLEEESWMKASSHLGVCASRRPVSCML</sequence>
<name>A0A4Y9YZQ9_9APHY</name>
<evidence type="ECO:0000313" key="2">
    <source>
        <dbReference type="Proteomes" id="UP000298390"/>
    </source>
</evidence>
<dbReference type="AlphaFoldDB" id="A0A4Y9YZQ9"/>
<organism evidence="1 2">
    <name type="scientific">Rhodofomes roseus</name>
    <dbReference type="NCBI Taxonomy" id="34475"/>
    <lineage>
        <taxon>Eukaryota</taxon>
        <taxon>Fungi</taxon>
        <taxon>Dikarya</taxon>
        <taxon>Basidiomycota</taxon>
        <taxon>Agaricomycotina</taxon>
        <taxon>Agaricomycetes</taxon>
        <taxon>Polyporales</taxon>
        <taxon>Rhodofomes</taxon>
    </lineage>
</organism>